<dbReference type="Proteomes" id="UP000215563">
    <property type="component" value="Unassembled WGS sequence"/>
</dbReference>
<protein>
    <submittedName>
        <fullName evidence="2">Uncharacterized protein</fullName>
    </submittedName>
</protein>
<dbReference type="AlphaFoldDB" id="A0A229RBS0"/>
<evidence type="ECO:0000313" key="2">
    <source>
        <dbReference type="EMBL" id="OXM44076.1"/>
    </source>
</evidence>
<dbReference type="Pfam" id="PF03995">
    <property type="entry name" value="Inhibitor_I36"/>
    <property type="match status" value="1"/>
</dbReference>
<organism evidence="2 3">
    <name type="scientific">Amycolatopsis alba DSM 44262</name>
    <dbReference type="NCBI Taxonomy" id="1125972"/>
    <lineage>
        <taxon>Bacteria</taxon>
        <taxon>Bacillati</taxon>
        <taxon>Actinomycetota</taxon>
        <taxon>Actinomycetes</taxon>
        <taxon>Pseudonocardiales</taxon>
        <taxon>Pseudonocardiaceae</taxon>
        <taxon>Amycolatopsis</taxon>
    </lineage>
</organism>
<feature type="region of interest" description="Disordered" evidence="1">
    <location>
        <begin position="1"/>
        <end position="26"/>
    </location>
</feature>
<evidence type="ECO:0000256" key="1">
    <source>
        <dbReference type="SAM" id="MobiDB-lite"/>
    </source>
</evidence>
<sequence>MQLPSSDAEAGAQLAPEMSKATAAATGTSERFMVNSSLIGCPTPPRQQPNMRLTRENGVTPCRVLSRDTVTGCVRMAMGRGWTMSTAKEFGALLREERGTLTQECVAKRSVLGQDALTRQRVSNIENGLLPTAGQLRCYLRGCGKPELFERFDGIRSEVKTGQPRAKPWRRRAIRVGSGVTAGLAVAAVVFALSTDRSGSAPAAAVAPDCVEGFLCFWPEPGYGGAKVQLPPDWAGDGRQCVALPFPARSMANRSAERQWGYAGRDCAGGDRTILQHRGGAEPSILIQSYIHT</sequence>
<proteinExistence type="predicted"/>
<evidence type="ECO:0000313" key="3">
    <source>
        <dbReference type="Proteomes" id="UP000215563"/>
    </source>
</evidence>
<dbReference type="EMBL" id="NMQU01000128">
    <property type="protein sequence ID" value="OXM44076.1"/>
    <property type="molecule type" value="Genomic_DNA"/>
</dbReference>
<gene>
    <name evidence="2" type="ORF">CFP75_35720</name>
</gene>
<name>A0A229RBS0_AMYAL</name>
<keyword evidence="3" id="KW-1185">Reference proteome</keyword>
<reference evidence="2 3" key="1">
    <citation type="submission" date="2017-07" db="EMBL/GenBank/DDBJ databases">
        <title>Amycolatopsis alba DSM 44262 Genome sequencing and assembly.</title>
        <authorList>
            <person name="Kaur N."/>
            <person name="Mayilraj S."/>
        </authorList>
    </citation>
    <scope>NUCLEOTIDE SEQUENCE [LARGE SCALE GENOMIC DNA]</scope>
    <source>
        <strain evidence="2 3">DSM 44262</strain>
    </source>
</reference>
<accession>A0A229RBS0</accession>
<comment type="caution">
    <text evidence="2">The sequence shown here is derived from an EMBL/GenBank/DDBJ whole genome shotgun (WGS) entry which is preliminary data.</text>
</comment>